<gene>
    <name evidence="1" type="ORF">JS521_35970</name>
</gene>
<comment type="caution">
    <text evidence="1">The sequence shown here is derived from an EMBL/GenBank/DDBJ whole genome shotgun (WGS) entry which is preliminary data.</text>
</comment>
<proteinExistence type="predicted"/>
<dbReference type="RefSeq" id="WP_205087032.1">
    <property type="nucleotide sequence ID" value="NZ_JAFEUF010000539.1"/>
</dbReference>
<accession>A0ABS2IB48</accession>
<keyword evidence="2" id="KW-1185">Reference proteome</keyword>
<name>A0ABS2IB48_9ACTN</name>
<dbReference type="EMBL" id="JAFEUF010000539">
    <property type="protein sequence ID" value="MBM7059028.1"/>
    <property type="molecule type" value="Genomic_DNA"/>
</dbReference>
<dbReference type="Proteomes" id="UP000712045">
    <property type="component" value="Unassembled WGS sequence"/>
</dbReference>
<protein>
    <submittedName>
        <fullName evidence="1">Uncharacterized protein</fullName>
    </submittedName>
</protein>
<sequence length="85" mass="7913">MRPRQGIDVAPSVVAAEVDVSVAAGGVSGVVVLVLVDSPPGAVVRADVPSVPALPGTVLLGVGGGDGGSVGSPCVGTGDGWPGDG</sequence>
<evidence type="ECO:0000313" key="2">
    <source>
        <dbReference type="Proteomes" id="UP000712045"/>
    </source>
</evidence>
<reference evidence="1 2" key="1">
    <citation type="submission" date="2021-02" db="EMBL/GenBank/DDBJ databases">
        <title>Genome Streptomyces sp. RHZ10.</title>
        <authorList>
            <person name="Besaury L."/>
        </authorList>
    </citation>
    <scope>NUCLEOTIDE SEQUENCE [LARGE SCALE GENOMIC DNA]</scope>
    <source>
        <strain evidence="1 2">RHZ10</strain>
    </source>
</reference>
<organism evidence="1 2">
    <name type="scientific">Streptomyces durocortorensis</name>
    <dbReference type="NCBI Taxonomy" id="2811104"/>
    <lineage>
        <taxon>Bacteria</taxon>
        <taxon>Bacillati</taxon>
        <taxon>Actinomycetota</taxon>
        <taxon>Actinomycetes</taxon>
        <taxon>Kitasatosporales</taxon>
        <taxon>Streptomycetaceae</taxon>
        <taxon>Streptomyces</taxon>
    </lineage>
</organism>
<evidence type="ECO:0000313" key="1">
    <source>
        <dbReference type="EMBL" id="MBM7059028.1"/>
    </source>
</evidence>